<evidence type="ECO:0000313" key="2">
    <source>
        <dbReference type="EMBL" id="KAK3288456.1"/>
    </source>
</evidence>
<organism evidence="2 3">
    <name type="scientific">Cymbomonas tetramitiformis</name>
    <dbReference type="NCBI Taxonomy" id="36881"/>
    <lineage>
        <taxon>Eukaryota</taxon>
        <taxon>Viridiplantae</taxon>
        <taxon>Chlorophyta</taxon>
        <taxon>Pyramimonadophyceae</taxon>
        <taxon>Pyramimonadales</taxon>
        <taxon>Pyramimonadaceae</taxon>
        <taxon>Cymbomonas</taxon>
    </lineage>
</organism>
<dbReference type="Proteomes" id="UP001190700">
    <property type="component" value="Unassembled WGS sequence"/>
</dbReference>
<name>A0AAE0H3R2_9CHLO</name>
<sequence length="125" mass="13309">MQPSALLEAERALTSQHDAQPQTSAELRTPGDLGPTVQLRLMKQLMLSTEPRSRDGLQLFRYPVPPAHGAELQVQSSHQLVQRAEPKAPIELSWHAAAYAQRDPASATAIAATVAHAAADAAASA</sequence>
<dbReference type="AlphaFoldDB" id="A0AAE0H3R2"/>
<comment type="caution">
    <text evidence="2">The sequence shown here is derived from an EMBL/GenBank/DDBJ whole genome shotgun (WGS) entry which is preliminary data.</text>
</comment>
<evidence type="ECO:0000256" key="1">
    <source>
        <dbReference type="SAM" id="MobiDB-lite"/>
    </source>
</evidence>
<evidence type="ECO:0000313" key="3">
    <source>
        <dbReference type="Proteomes" id="UP001190700"/>
    </source>
</evidence>
<keyword evidence="3" id="KW-1185">Reference proteome</keyword>
<proteinExistence type="predicted"/>
<gene>
    <name evidence="2" type="ORF">CYMTET_4056</name>
</gene>
<accession>A0AAE0H3R2</accession>
<dbReference type="EMBL" id="LGRX02000468">
    <property type="protein sequence ID" value="KAK3288456.1"/>
    <property type="molecule type" value="Genomic_DNA"/>
</dbReference>
<feature type="compositionally biased region" description="Polar residues" evidence="1">
    <location>
        <begin position="13"/>
        <end position="26"/>
    </location>
</feature>
<protein>
    <submittedName>
        <fullName evidence="2">Uncharacterized protein</fullName>
    </submittedName>
</protein>
<feature type="region of interest" description="Disordered" evidence="1">
    <location>
        <begin position="1"/>
        <end position="34"/>
    </location>
</feature>
<reference evidence="2 3" key="1">
    <citation type="journal article" date="2015" name="Genome Biol. Evol.">
        <title>Comparative Genomics of a Bacterivorous Green Alga Reveals Evolutionary Causalities and Consequences of Phago-Mixotrophic Mode of Nutrition.</title>
        <authorList>
            <person name="Burns J.A."/>
            <person name="Paasch A."/>
            <person name="Narechania A."/>
            <person name="Kim E."/>
        </authorList>
    </citation>
    <scope>NUCLEOTIDE SEQUENCE [LARGE SCALE GENOMIC DNA]</scope>
    <source>
        <strain evidence="2 3">PLY_AMNH</strain>
    </source>
</reference>